<organism evidence="3 5">
    <name type="scientific">Providencia huashanensis</name>
    <dbReference type="NCBI Taxonomy" id="3037798"/>
    <lineage>
        <taxon>Bacteria</taxon>
        <taxon>Pseudomonadati</taxon>
        <taxon>Pseudomonadota</taxon>
        <taxon>Gammaproteobacteria</taxon>
        <taxon>Enterobacterales</taxon>
        <taxon>Morganellaceae</taxon>
        <taxon>Providencia</taxon>
    </lineage>
</organism>
<reference evidence="4" key="2">
    <citation type="submission" date="2023-07" db="EMBL/GenBank/DDBJ databases">
        <authorList>
            <person name="Yang W."/>
            <person name="Chen J."/>
            <person name="Ji P."/>
            <person name="Hu F."/>
        </authorList>
    </citation>
    <scope>NUCLEOTIDE SEQUENCE</scope>
    <source>
        <strain evidence="4">CRE-138-0111</strain>
    </source>
</reference>
<dbReference type="InterPro" id="IPR045584">
    <property type="entry name" value="Pilin-like"/>
</dbReference>
<dbReference type="RefSeq" id="WP_042843767.1">
    <property type="nucleotide sequence ID" value="NZ_JARRYG010000001.1"/>
</dbReference>
<reference evidence="3" key="1">
    <citation type="submission" date="2023-03" db="EMBL/GenBank/DDBJ databases">
        <title>a new species belonging to Providencia genus.</title>
        <authorList>
            <person name="Yang W."/>
            <person name="Hu F."/>
            <person name="Shen S."/>
            <person name="Ding L."/>
            <person name="Yin D."/>
        </authorList>
    </citation>
    <scope>NUCLEOTIDE SEQUENCE</scope>
    <source>
        <strain evidence="3">CRE-3FA-0001</strain>
    </source>
</reference>
<dbReference type="Proteomes" id="UP001156701">
    <property type="component" value="Unassembled WGS sequence"/>
</dbReference>
<dbReference type="GO" id="GO:0016020">
    <property type="term" value="C:membrane"/>
    <property type="evidence" value="ECO:0007669"/>
    <property type="project" value="UniProtKB-SubCell"/>
</dbReference>
<keyword evidence="6" id="KW-1185">Reference proteome</keyword>
<dbReference type="Gene3D" id="3.30.1690.10">
    <property type="entry name" value="TcpA-like pilin"/>
    <property type="match status" value="1"/>
</dbReference>
<dbReference type="Proteomes" id="UP001176478">
    <property type="component" value="Unassembled WGS sequence"/>
</dbReference>
<dbReference type="SUPFAM" id="SSF54523">
    <property type="entry name" value="Pili subunits"/>
    <property type="match status" value="1"/>
</dbReference>
<proteinExistence type="predicted"/>
<evidence type="ECO:0000256" key="1">
    <source>
        <dbReference type="ARBA" id="ARBA00004167"/>
    </source>
</evidence>
<dbReference type="GO" id="GO:0043230">
    <property type="term" value="C:extracellular organelle"/>
    <property type="evidence" value="ECO:0007669"/>
    <property type="project" value="InterPro"/>
</dbReference>
<evidence type="ECO:0000313" key="5">
    <source>
        <dbReference type="Proteomes" id="UP001156701"/>
    </source>
</evidence>
<dbReference type="EMBL" id="JARRYG010000001">
    <property type="protein sequence ID" value="MDG4694813.1"/>
    <property type="molecule type" value="Genomic_DNA"/>
</dbReference>
<comment type="subcellular location">
    <subcellularLocation>
        <location evidence="1">Membrane</location>
        <topology evidence="1">Single-pass membrane protein</topology>
    </subcellularLocation>
</comment>
<dbReference type="EMBL" id="JAUQTG010000001">
    <property type="protein sequence ID" value="MDO7855311.1"/>
    <property type="molecule type" value="Genomic_DNA"/>
</dbReference>
<dbReference type="PROSITE" id="PS00409">
    <property type="entry name" value="PROKAR_NTER_METHYL"/>
    <property type="match status" value="1"/>
</dbReference>
<evidence type="ECO:0000256" key="2">
    <source>
        <dbReference type="SAM" id="Phobius"/>
    </source>
</evidence>
<evidence type="ECO:0000313" key="4">
    <source>
        <dbReference type="EMBL" id="MDO7855311.1"/>
    </source>
</evidence>
<dbReference type="InterPro" id="IPR010271">
    <property type="entry name" value="TcpA"/>
</dbReference>
<dbReference type="InterPro" id="IPR012902">
    <property type="entry name" value="N_methyl_site"/>
</dbReference>
<dbReference type="AlphaFoldDB" id="A0AA42FDU7"/>
<gene>
    <name evidence="3" type="ORF">P7V44_01005</name>
    <name evidence="4" type="ORF">Q5E86_02750</name>
</gene>
<accession>A0AA42FDU7</accession>
<dbReference type="Pfam" id="PF05946">
    <property type="entry name" value="TcpA"/>
    <property type="match status" value="1"/>
</dbReference>
<name>A0AA42FDU7_9GAMM</name>
<sequence>MFKVYQQTQNLKMKLLKKVSKYHEVKNQRGMTLLEIIIVLGIVGTIAAGVVVLAQRAFDSRAISDLVSNTNSIRIAAKEAYQRAPGYPAEAGTDSANYTFESIKDAKESTAIVARLVQLGKVSTDEARNNISNNFIAISGAMTVTGQPATGLRGFVVELNGLNQEQCRAVISQSGNLWDYVEVGVAAAGASSLTATPKNLAVEITDDSPILRSLHADGNKNIKPDDIATVCVDSPTNAVILGSR</sequence>
<dbReference type="GO" id="GO:0009289">
    <property type="term" value="C:pilus"/>
    <property type="evidence" value="ECO:0007669"/>
    <property type="project" value="InterPro"/>
</dbReference>
<dbReference type="NCBIfam" id="TIGR02532">
    <property type="entry name" value="IV_pilin_GFxxxE"/>
    <property type="match status" value="1"/>
</dbReference>
<comment type="caution">
    <text evidence="3">The sequence shown here is derived from an EMBL/GenBank/DDBJ whole genome shotgun (WGS) entry which is preliminary data.</text>
</comment>
<feature type="transmembrane region" description="Helical" evidence="2">
    <location>
        <begin position="33"/>
        <end position="54"/>
    </location>
</feature>
<evidence type="ECO:0000313" key="6">
    <source>
        <dbReference type="Proteomes" id="UP001176478"/>
    </source>
</evidence>
<dbReference type="Pfam" id="PF07963">
    <property type="entry name" value="N_methyl"/>
    <property type="match status" value="1"/>
</dbReference>
<reference evidence="4" key="3">
    <citation type="journal article" date="2024" name="Int. J. Antimicrob. Agents">
        <title>Identification of a novel Providencia species showing multi-drug-resistant in three patients with hospital-acquired infection.</title>
        <authorList>
            <person name="Yang W."/>
            <person name="Chen J."/>
            <person name="Yang F."/>
            <person name="Ji P."/>
            <person name="Shen S."/>
            <person name="Yin D."/>
            <person name="Hu F."/>
        </authorList>
    </citation>
    <scope>NUCLEOTIDE SEQUENCE</scope>
    <source>
        <strain evidence="4">CRE-138-0111</strain>
    </source>
</reference>
<protein>
    <submittedName>
        <fullName evidence="3">Type IV pilus major pilin</fullName>
    </submittedName>
</protein>
<keyword evidence="2" id="KW-0812">Transmembrane</keyword>
<keyword evidence="2" id="KW-0472">Membrane</keyword>
<keyword evidence="2" id="KW-1133">Transmembrane helix</keyword>
<evidence type="ECO:0000313" key="3">
    <source>
        <dbReference type="EMBL" id="MDG4694813.1"/>
    </source>
</evidence>